<gene>
    <name evidence="2" type="ORF">GPM918_LOCUS9906</name>
    <name evidence="3" type="ORF">SRO942_LOCUS9907</name>
</gene>
<dbReference type="InterPro" id="IPR017853">
    <property type="entry name" value="GH"/>
</dbReference>
<name>A0A814BBT3_9BILA</name>
<proteinExistence type="predicted"/>
<dbReference type="GO" id="GO:0005975">
    <property type="term" value="P:carbohydrate metabolic process"/>
    <property type="evidence" value="ECO:0007669"/>
    <property type="project" value="InterPro"/>
</dbReference>
<dbReference type="SUPFAM" id="SSF51445">
    <property type="entry name" value="(Trans)glycosidases"/>
    <property type="match status" value="1"/>
</dbReference>
<accession>A0A814BBT3</accession>
<dbReference type="Proteomes" id="UP000663829">
    <property type="component" value="Unassembled WGS sequence"/>
</dbReference>
<dbReference type="EMBL" id="CAJNOQ010001891">
    <property type="protein sequence ID" value="CAF0925739.1"/>
    <property type="molecule type" value="Genomic_DNA"/>
</dbReference>
<evidence type="ECO:0000313" key="3">
    <source>
        <dbReference type="EMBL" id="CAF3704395.1"/>
    </source>
</evidence>
<dbReference type="EMBL" id="CAJOBC010001891">
    <property type="protein sequence ID" value="CAF3704395.1"/>
    <property type="molecule type" value="Genomic_DNA"/>
</dbReference>
<dbReference type="Pfam" id="PF01120">
    <property type="entry name" value="Alpha_L_fucos"/>
    <property type="match status" value="1"/>
</dbReference>
<keyword evidence="4" id="KW-1185">Reference proteome</keyword>
<dbReference type="Gene3D" id="3.20.20.80">
    <property type="entry name" value="Glycosidases"/>
    <property type="match status" value="1"/>
</dbReference>
<dbReference type="AlphaFoldDB" id="A0A814BBT3"/>
<protein>
    <recommendedName>
        <fullName evidence="1">Glycoside hydrolase family 29 N-terminal domain-containing protein</fullName>
    </recommendedName>
</protein>
<dbReference type="GO" id="GO:0004560">
    <property type="term" value="F:alpha-L-fucosidase activity"/>
    <property type="evidence" value="ECO:0007669"/>
    <property type="project" value="UniProtKB-EC"/>
</dbReference>
<dbReference type="InterPro" id="IPR057739">
    <property type="entry name" value="Glyco_hydro_29_N"/>
</dbReference>
<evidence type="ECO:0000313" key="4">
    <source>
        <dbReference type="Proteomes" id="UP000663829"/>
    </source>
</evidence>
<sequence length="349" mass="38709">MNVLYPSEKMNQWRPGHSSTTRDVIQDLIVALKPYNIRLMLYIHVTDGHDFTEEEQMATGWNDPTDNYAKWNNFVNDMVTEIGNRYGKGIDGYWLDMTTEDYFQDMIDKQRLRQSLLAGNLDRVVVGNGGGGDTPASVAGGATDYEAREYYPSLDFNTWTSTENQTATVIATDGNWWVTTAVGKSDLKYSPEDMFRFTILEAGTNQNGGGMNWAVGCYVGSSTLWEDGIKIGLQRLGNYIESVSPSIKNVYPSTSYITPSGASLNTISSGIVATKSIDDMVEYIHVLNPPSVGNILILSAPKDSKVFRKALLLKNGHVVSIKQTKNSLVLTLDKSDAWDILDTVIKLEI</sequence>
<organism evidence="2 4">
    <name type="scientific">Didymodactylos carnosus</name>
    <dbReference type="NCBI Taxonomy" id="1234261"/>
    <lineage>
        <taxon>Eukaryota</taxon>
        <taxon>Metazoa</taxon>
        <taxon>Spiralia</taxon>
        <taxon>Gnathifera</taxon>
        <taxon>Rotifera</taxon>
        <taxon>Eurotatoria</taxon>
        <taxon>Bdelloidea</taxon>
        <taxon>Philodinida</taxon>
        <taxon>Philodinidae</taxon>
        <taxon>Didymodactylos</taxon>
    </lineage>
</organism>
<feature type="domain" description="Glycoside hydrolase family 29 N-terminal" evidence="1">
    <location>
        <begin position="4"/>
        <end position="133"/>
    </location>
</feature>
<dbReference type="OrthoDB" id="9971254at2759"/>
<reference evidence="2" key="1">
    <citation type="submission" date="2021-02" db="EMBL/GenBank/DDBJ databases">
        <authorList>
            <person name="Nowell W R."/>
        </authorList>
    </citation>
    <scope>NUCLEOTIDE SEQUENCE</scope>
</reference>
<evidence type="ECO:0000313" key="2">
    <source>
        <dbReference type="EMBL" id="CAF0925739.1"/>
    </source>
</evidence>
<dbReference type="Proteomes" id="UP000681722">
    <property type="component" value="Unassembled WGS sequence"/>
</dbReference>
<evidence type="ECO:0000259" key="1">
    <source>
        <dbReference type="Pfam" id="PF01120"/>
    </source>
</evidence>
<comment type="caution">
    <text evidence="2">The sequence shown here is derived from an EMBL/GenBank/DDBJ whole genome shotgun (WGS) entry which is preliminary data.</text>
</comment>